<keyword evidence="13" id="KW-0413">Isomerase</keyword>
<evidence type="ECO:0000259" key="11">
    <source>
        <dbReference type="Pfam" id="PF01050"/>
    </source>
</evidence>
<dbReference type="InterPro" id="IPR005835">
    <property type="entry name" value="NTP_transferase_dom"/>
</dbReference>
<comment type="similarity">
    <text evidence="2 9">Belongs to the mannose-6-phosphate isomerase type 2 family.</text>
</comment>
<proteinExistence type="inferred from homology"/>
<dbReference type="Gene3D" id="3.90.550.10">
    <property type="entry name" value="Spore Coat Polysaccharide Biosynthesis Protein SpsA, Chain A"/>
    <property type="match status" value="1"/>
</dbReference>
<evidence type="ECO:0000256" key="3">
    <source>
        <dbReference type="ARBA" id="ARBA00012387"/>
    </source>
</evidence>
<keyword evidence="6" id="KW-0547">Nucleotide-binding</keyword>
<protein>
    <recommendedName>
        <fullName evidence="3">mannose-1-phosphate guanylyltransferase</fullName>
        <ecNumber evidence="3">2.7.7.13</ecNumber>
    </recommendedName>
</protein>
<dbReference type="InterPro" id="IPR049577">
    <property type="entry name" value="GMPP_N"/>
</dbReference>
<dbReference type="InterPro" id="IPR029044">
    <property type="entry name" value="Nucleotide-diphossugar_trans"/>
</dbReference>
<dbReference type="NCBIfam" id="TIGR01479">
    <property type="entry name" value="GMP_PMI"/>
    <property type="match status" value="1"/>
</dbReference>
<evidence type="ECO:0000256" key="7">
    <source>
        <dbReference type="ARBA" id="ARBA00023134"/>
    </source>
</evidence>
<dbReference type="InterPro" id="IPR051161">
    <property type="entry name" value="Mannose-6P_isomerase_type2"/>
</dbReference>
<dbReference type="InterPro" id="IPR014710">
    <property type="entry name" value="RmlC-like_jellyroll"/>
</dbReference>
<gene>
    <name evidence="13" type="ORF">O1D97_05800</name>
</gene>
<evidence type="ECO:0000256" key="9">
    <source>
        <dbReference type="RuleBase" id="RU004190"/>
    </source>
</evidence>
<dbReference type="PANTHER" id="PTHR46390">
    <property type="entry name" value="MANNOSE-1-PHOSPHATE GUANYLYLTRANSFERASE"/>
    <property type="match status" value="1"/>
</dbReference>
<keyword evidence="4 13" id="KW-0808">Transferase</keyword>
<comment type="pathway">
    <text evidence="1">Nucleotide-sugar biosynthesis; GDP-alpha-D-mannose biosynthesis; GDP-alpha-D-mannose from alpha-D-mannose 1-phosphate (GTP route): step 1/1.</text>
</comment>
<comment type="catalytic activity">
    <reaction evidence="8">
        <text>alpha-D-mannose 1-phosphate + GTP + H(+) = GDP-alpha-D-mannose + diphosphate</text>
        <dbReference type="Rhea" id="RHEA:15229"/>
        <dbReference type="ChEBI" id="CHEBI:15378"/>
        <dbReference type="ChEBI" id="CHEBI:33019"/>
        <dbReference type="ChEBI" id="CHEBI:37565"/>
        <dbReference type="ChEBI" id="CHEBI:57527"/>
        <dbReference type="ChEBI" id="CHEBI:58409"/>
        <dbReference type="EC" id="2.7.7.13"/>
    </reaction>
</comment>
<dbReference type="CDD" id="cd02509">
    <property type="entry name" value="GDP-M1P_Guanylyltransferase"/>
    <property type="match status" value="1"/>
</dbReference>
<comment type="caution">
    <text evidence="13">The sequence shown here is derived from an EMBL/GenBank/DDBJ whole genome shotgun (WGS) entry which is preliminary data.</text>
</comment>
<dbReference type="GO" id="GO:0004475">
    <property type="term" value="F:mannose-1-phosphate guanylyltransferase (GTP) activity"/>
    <property type="evidence" value="ECO:0007669"/>
    <property type="project" value="UniProtKB-EC"/>
</dbReference>
<dbReference type="SUPFAM" id="SSF51182">
    <property type="entry name" value="RmlC-like cupins"/>
    <property type="match status" value="1"/>
</dbReference>
<dbReference type="GO" id="GO:0004476">
    <property type="term" value="F:mannose-6-phosphate isomerase activity"/>
    <property type="evidence" value="ECO:0007669"/>
    <property type="project" value="UniProtKB-EC"/>
</dbReference>
<keyword evidence="7" id="KW-0342">GTP-binding</keyword>
<dbReference type="Proteomes" id="UP001149719">
    <property type="component" value="Unassembled WGS sequence"/>
</dbReference>
<dbReference type="InterPro" id="IPR011051">
    <property type="entry name" value="RmlC_Cupin_sf"/>
</dbReference>
<dbReference type="EC" id="2.7.7.13" evidence="3"/>
<evidence type="ECO:0000256" key="4">
    <source>
        <dbReference type="ARBA" id="ARBA00022679"/>
    </source>
</evidence>
<evidence type="ECO:0000256" key="6">
    <source>
        <dbReference type="ARBA" id="ARBA00022741"/>
    </source>
</evidence>
<dbReference type="Pfam" id="PF22640">
    <property type="entry name" value="ManC_GMP_beta-helix"/>
    <property type="match status" value="1"/>
</dbReference>
<evidence type="ECO:0000259" key="10">
    <source>
        <dbReference type="Pfam" id="PF00483"/>
    </source>
</evidence>
<evidence type="ECO:0000313" key="14">
    <source>
        <dbReference type="Proteomes" id="UP001149719"/>
    </source>
</evidence>
<dbReference type="Pfam" id="PF01050">
    <property type="entry name" value="MannoseP_isomer"/>
    <property type="match status" value="1"/>
</dbReference>
<name>A0ABT4JS41_9GAMM</name>
<dbReference type="InterPro" id="IPR006375">
    <property type="entry name" value="Man1P_GuaTrfase/Man6P_Isoase"/>
</dbReference>
<evidence type="ECO:0000256" key="1">
    <source>
        <dbReference type="ARBA" id="ARBA00004823"/>
    </source>
</evidence>
<feature type="domain" description="MannoseP isomerase/GMP-like beta-helix" evidence="12">
    <location>
        <begin position="317"/>
        <end position="371"/>
    </location>
</feature>
<dbReference type="CDD" id="cd02213">
    <property type="entry name" value="cupin_PMI_typeII_C"/>
    <property type="match status" value="1"/>
</dbReference>
<dbReference type="RefSeq" id="WP_269123722.1">
    <property type="nucleotide sequence ID" value="NZ_JAPUBN010000011.1"/>
</dbReference>
<dbReference type="InterPro" id="IPR054566">
    <property type="entry name" value="ManC/GMP-like_b-helix"/>
</dbReference>
<accession>A0ABT4JS41</accession>
<keyword evidence="14" id="KW-1185">Reference proteome</keyword>
<organism evidence="13 14">
    <name type="scientific">Marinomonas phaeophyticola</name>
    <dbReference type="NCBI Taxonomy" id="3004091"/>
    <lineage>
        <taxon>Bacteria</taxon>
        <taxon>Pseudomonadati</taxon>
        <taxon>Pseudomonadota</taxon>
        <taxon>Gammaproteobacteria</taxon>
        <taxon>Oceanospirillales</taxon>
        <taxon>Oceanospirillaceae</taxon>
        <taxon>Marinomonas</taxon>
    </lineage>
</organism>
<dbReference type="SUPFAM" id="SSF53448">
    <property type="entry name" value="Nucleotide-diphospho-sugar transferases"/>
    <property type="match status" value="1"/>
</dbReference>
<dbReference type="PANTHER" id="PTHR46390:SF1">
    <property type="entry name" value="MANNOSE-1-PHOSPHATE GUANYLYLTRANSFERASE"/>
    <property type="match status" value="1"/>
</dbReference>
<evidence type="ECO:0000313" key="13">
    <source>
        <dbReference type="EMBL" id="MCZ2721175.1"/>
    </source>
</evidence>
<feature type="domain" description="Mannose-6-phosphate isomerase type II C-terminal" evidence="11">
    <location>
        <begin position="375"/>
        <end position="489"/>
    </location>
</feature>
<keyword evidence="5 13" id="KW-0548">Nucleotidyltransferase</keyword>
<feature type="domain" description="Nucleotidyl transferase" evidence="10">
    <location>
        <begin position="10"/>
        <end position="309"/>
    </location>
</feature>
<dbReference type="Gene3D" id="2.60.120.10">
    <property type="entry name" value="Jelly Rolls"/>
    <property type="match status" value="1"/>
</dbReference>
<evidence type="ECO:0000256" key="8">
    <source>
        <dbReference type="ARBA" id="ARBA00047343"/>
    </source>
</evidence>
<sequence length="494" mass="55125">MDDSLIPLVPIILSGGVGSRLWPISRRKHPKPFIKLSDGETLLEKTLKRALLISESNELVIVTNRDLFFHTKDNVLGMQEGGLLRKDLEQHYVLEPVGRNTAPAIVSAALQLFQKYGPDVVMLVMPADHLISNELAFSKAVKLAYEVALKGQLVTFGIQPEYPETSYGYIHSRQRSSSSNDIDDLFSFSVESFFEKPDSATARSYFDSGDYYWNAGIFCFTAGSLLKEVEIIAPKMFNQVCIAFDGSVVTSNSTTTQIELPAKEFSKVDSISIDYALLEKSNNVSVIPCNIGWSDIGSWEALSGLMAQDKEGNHIYGDVIALDTHNTSIYSPDHLTAALGVDNLIIVNTGDAVLVSHKAAQQNVKQVVLELEKQGRNLHINNKAEYRPWGHSTVLEQGKNFKIKLIIVKPNSSLSLQMHHHRSEHWVVVEGEAIVNNDGNILYLYANESTFIPARCKHRLENPTNMNLVLIEVQIGNYLDESDIVRFDDKYGRL</sequence>
<dbReference type="Pfam" id="PF00483">
    <property type="entry name" value="NTP_transferase"/>
    <property type="match status" value="1"/>
</dbReference>
<evidence type="ECO:0000256" key="2">
    <source>
        <dbReference type="ARBA" id="ARBA00006115"/>
    </source>
</evidence>
<dbReference type="EMBL" id="JAPUBN010000011">
    <property type="protein sequence ID" value="MCZ2721175.1"/>
    <property type="molecule type" value="Genomic_DNA"/>
</dbReference>
<evidence type="ECO:0000259" key="12">
    <source>
        <dbReference type="Pfam" id="PF22640"/>
    </source>
</evidence>
<evidence type="ECO:0000256" key="5">
    <source>
        <dbReference type="ARBA" id="ARBA00022695"/>
    </source>
</evidence>
<reference evidence="13" key="1">
    <citation type="submission" date="2022-12" db="EMBL/GenBank/DDBJ databases">
        <title>Marinomonas 15G1-11 sp. nov, isolated from marine algae.</title>
        <authorList>
            <person name="Butt M."/>
            <person name="Choi D.G."/>
            <person name="Kim J.M."/>
            <person name="Lee J.K."/>
            <person name="Baek J.H."/>
            <person name="Jeon C.O."/>
        </authorList>
    </citation>
    <scope>NUCLEOTIDE SEQUENCE</scope>
    <source>
        <strain evidence="13">15G1-11</strain>
    </source>
</reference>
<dbReference type="InterPro" id="IPR001538">
    <property type="entry name" value="Man6P_isomerase-2_C"/>
</dbReference>